<dbReference type="InterPro" id="IPR049503">
    <property type="entry name" value="AbiJ_NTD4"/>
</dbReference>
<accession>A0AAE6QFX1</accession>
<evidence type="ECO:0000313" key="3">
    <source>
        <dbReference type="EMBL" id="QGT80931.1"/>
    </source>
</evidence>
<sequence>MAVTDLFSKRQKRLRGGGPDVYVYDKLPMPLRIQMLYMLNELIGDEHEFYKTFSTCNQIVHYVVKTLRLEYGKHHIATDSENDDYHELILFLRKEEDIERVMDAIELIINQTDEYPDYDEQCRDFINDLNIRFREHGVGYELINGEIIRIDSRFHHAVVVKPAIQFLKQPGFEGAQQEFILAYEHYRYGRHKEALNEALKTVESTMRAICSARGWAYKSSDNAKRLIVILQNEHLFPAYYQSHLSALVSLMEGVVSLRNNESAHGQGPEVRHVRDDVVAYALHMTASVVVMLAGLHVDKP</sequence>
<evidence type="ECO:0000259" key="1">
    <source>
        <dbReference type="Pfam" id="PF18863"/>
    </source>
</evidence>
<dbReference type="Proteomes" id="UP000423413">
    <property type="component" value="Chromosome"/>
</dbReference>
<dbReference type="AlphaFoldDB" id="A0AAE6QFX1"/>
<dbReference type="InterPro" id="IPR054280">
    <property type="entry name" value="DUF7014"/>
</dbReference>
<dbReference type="EMBL" id="CP046441">
    <property type="protein sequence ID" value="QGT80931.1"/>
    <property type="molecule type" value="Genomic_DNA"/>
</dbReference>
<evidence type="ECO:0000313" key="4">
    <source>
        <dbReference type="Proteomes" id="UP000423413"/>
    </source>
</evidence>
<reference evidence="3 4" key="1">
    <citation type="submission" date="2019-11" db="EMBL/GenBank/DDBJ databases">
        <title>Complete genome sequence of Pseudomonas syringae pv. coronafaciens isolate B19001 originated in imported oat cereal.</title>
        <authorList>
            <person name="Kim S.M."/>
            <person name="Lee B.C."/>
            <person name="Seo S.J."/>
            <person name="Lee J.E."/>
            <person name="Choi N.J."/>
            <person name="Park J.H."/>
        </authorList>
    </citation>
    <scope>NUCLEOTIDE SEQUENCE [LARGE SCALE GENOMIC DNA]</scope>
    <source>
        <strain evidence="3 4">B19001</strain>
    </source>
</reference>
<dbReference type="NCBIfam" id="NF046078">
    <property type="entry name" value="STM4504_CBY0614"/>
    <property type="match status" value="1"/>
</dbReference>
<feature type="domain" description="HEPN AbiJ-N-terminal" evidence="1">
    <location>
        <begin position="5"/>
        <end position="157"/>
    </location>
</feature>
<evidence type="ECO:0008006" key="5">
    <source>
        <dbReference type="Google" id="ProtNLM"/>
    </source>
</evidence>
<name>A0AAE6QFX1_9PSED</name>
<dbReference type="Pfam" id="PF18863">
    <property type="entry name" value="AbiJ_NTD4"/>
    <property type="match status" value="1"/>
</dbReference>
<feature type="domain" description="DUF7014" evidence="2">
    <location>
        <begin position="169"/>
        <end position="292"/>
    </location>
</feature>
<proteinExistence type="predicted"/>
<protein>
    <recommendedName>
        <fullName evidence="5">Abortive infection protein-like C-terminal domain-containing protein</fullName>
    </recommendedName>
</protein>
<dbReference type="RefSeq" id="WP_191892822.1">
    <property type="nucleotide sequence ID" value="NZ_CP046441.1"/>
</dbReference>
<dbReference type="Pfam" id="PF22809">
    <property type="entry name" value="DUF7014"/>
    <property type="match status" value="1"/>
</dbReference>
<evidence type="ECO:0000259" key="2">
    <source>
        <dbReference type="Pfam" id="PF22809"/>
    </source>
</evidence>
<gene>
    <name evidence="3" type="ORF">GMO17_06930</name>
</gene>
<organism evidence="3 4">
    <name type="scientific">Pseudomonas coronafaciens pv. coronafaciens</name>
    <dbReference type="NCBI Taxonomy" id="235275"/>
    <lineage>
        <taxon>Bacteria</taxon>
        <taxon>Pseudomonadati</taxon>
        <taxon>Pseudomonadota</taxon>
        <taxon>Gammaproteobacteria</taxon>
        <taxon>Pseudomonadales</taxon>
        <taxon>Pseudomonadaceae</taxon>
        <taxon>Pseudomonas</taxon>
        <taxon>Pseudomonas coronafaciens</taxon>
    </lineage>
</organism>